<accession>A0A0N4XQ01</accession>
<organism evidence="3">
    <name type="scientific">Nippostrongylus brasiliensis</name>
    <name type="common">Rat hookworm</name>
    <dbReference type="NCBI Taxonomy" id="27835"/>
    <lineage>
        <taxon>Eukaryota</taxon>
        <taxon>Metazoa</taxon>
        <taxon>Ecdysozoa</taxon>
        <taxon>Nematoda</taxon>
        <taxon>Chromadorea</taxon>
        <taxon>Rhabditida</taxon>
        <taxon>Rhabditina</taxon>
        <taxon>Rhabditomorpha</taxon>
        <taxon>Strongyloidea</taxon>
        <taxon>Heligmosomidae</taxon>
        <taxon>Nippostrongylus</taxon>
    </lineage>
</organism>
<dbReference type="AlphaFoldDB" id="A0A0N4XQ01"/>
<evidence type="ECO:0000313" key="1">
    <source>
        <dbReference type="EMBL" id="VDL68193.1"/>
    </source>
</evidence>
<reference evidence="1 2" key="2">
    <citation type="submission" date="2018-11" db="EMBL/GenBank/DDBJ databases">
        <authorList>
            <consortium name="Pathogen Informatics"/>
        </authorList>
    </citation>
    <scope>NUCLEOTIDE SEQUENCE [LARGE SCALE GENOMIC DNA]</scope>
</reference>
<keyword evidence="2" id="KW-1185">Reference proteome</keyword>
<dbReference type="WBParaSite" id="NBR_0000460301-mRNA-1">
    <property type="protein sequence ID" value="NBR_0000460301-mRNA-1"/>
    <property type="gene ID" value="NBR_0000460301"/>
</dbReference>
<evidence type="ECO:0000313" key="3">
    <source>
        <dbReference type="WBParaSite" id="NBR_0000460301-mRNA-1"/>
    </source>
</evidence>
<sequence>MRSDESVEDDFKDPDWLQHCDEILRRSRVFNERLRKSYGIVPEKYPVDKDTRPRFLRTPDK</sequence>
<reference evidence="3" key="1">
    <citation type="submission" date="2017-02" db="UniProtKB">
        <authorList>
            <consortium name="WormBaseParasite"/>
        </authorList>
    </citation>
    <scope>IDENTIFICATION</scope>
</reference>
<dbReference type="EMBL" id="UYSL01008993">
    <property type="protein sequence ID" value="VDL68193.1"/>
    <property type="molecule type" value="Genomic_DNA"/>
</dbReference>
<evidence type="ECO:0000313" key="2">
    <source>
        <dbReference type="Proteomes" id="UP000271162"/>
    </source>
</evidence>
<dbReference type="Proteomes" id="UP000271162">
    <property type="component" value="Unassembled WGS sequence"/>
</dbReference>
<gene>
    <name evidence="1" type="ORF">NBR_LOCUS4604</name>
</gene>
<protein>
    <submittedName>
        <fullName evidence="3">Cytoplasmic protein</fullName>
    </submittedName>
</protein>
<name>A0A0N4XQ01_NIPBR</name>
<proteinExistence type="predicted"/>